<dbReference type="STRING" id="1235591.CAK95_03920"/>
<evidence type="ECO:0000313" key="1">
    <source>
        <dbReference type="EMBL" id="ARP98329.1"/>
    </source>
</evidence>
<protein>
    <submittedName>
        <fullName evidence="1">Uncharacterized protein</fullName>
    </submittedName>
</protein>
<proteinExistence type="predicted"/>
<evidence type="ECO:0000313" key="2">
    <source>
        <dbReference type="Proteomes" id="UP000194137"/>
    </source>
</evidence>
<dbReference type="AlphaFoldDB" id="A0A1W6ZLU4"/>
<gene>
    <name evidence="1" type="ORF">CAK95_03920</name>
</gene>
<keyword evidence="2" id="KW-1185">Reference proteome</keyword>
<organism evidence="1 2">
    <name type="scientific">Pseudorhodoplanes sinuspersici</name>
    <dbReference type="NCBI Taxonomy" id="1235591"/>
    <lineage>
        <taxon>Bacteria</taxon>
        <taxon>Pseudomonadati</taxon>
        <taxon>Pseudomonadota</taxon>
        <taxon>Alphaproteobacteria</taxon>
        <taxon>Hyphomicrobiales</taxon>
        <taxon>Pseudorhodoplanes</taxon>
    </lineage>
</organism>
<reference evidence="1 2" key="1">
    <citation type="submission" date="2017-05" db="EMBL/GenBank/DDBJ databases">
        <title>Full genome sequence of Pseudorhodoplanes sinuspersici.</title>
        <authorList>
            <person name="Dastgheib S.M.M."/>
            <person name="Shavandi M."/>
            <person name="Tirandaz H."/>
        </authorList>
    </citation>
    <scope>NUCLEOTIDE SEQUENCE [LARGE SCALE GENOMIC DNA]</scope>
    <source>
        <strain evidence="1 2">RIPI110</strain>
    </source>
</reference>
<name>A0A1W6ZLU4_9HYPH</name>
<sequence length="268" mass="29799">MPPSVGAVAERIERLLPQDGTPVLNRVLQVMLSRELESPISPDLYFQASDHLSKEQRIGRLRGQGGQIFLLPKAGKEQVNGATVELRREAMLMAPLGRYLTETFCKGLDLPPDGVSIVQDTSTIGPVRGRFARPDFILVTAMRFRLLPGAQIDVHSFELKAENGATDESVYEALAQTRFTHFGHLVWHLPQNSRCEARLPEIEKQCDQHGIGLIRMRDPHDHVSYEILLDPVRKTTPPAIVDGLLESRLSAAHRERLLRVVNGGPGEG</sequence>
<dbReference type="KEGG" id="psin:CAK95_03920"/>
<dbReference type="Proteomes" id="UP000194137">
    <property type="component" value="Chromosome"/>
</dbReference>
<dbReference type="OrthoDB" id="8444337at2"/>
<dbReference type="EMBL" id="CP021112">
    <property type="protein sequence ID" value="ARP98329.1"/>
    <property type="molecule type" value="Genomic_DNA"/>
</dbReference>
<dbReference type="RefSeq" id="WP_086086750.1">
    <property type="nucleotide sequence ID" value="NZ_CP021112.1"/>
</dbReference>
<accession>A0A1W6ZLU4</accession>